<name>A0ABD3ZSC5_BACIU</name>
<accession>A0ABD3ZSC5</accession>
<organism evidence="1 2">
    <name type="scientific">Bacillus subtilis subsp. subtilis</name>
    <dbReference type="NCBI Taxonomy" id="135461"/>
    <lineage>
        <taxon>Bacteria</taxon>
        <taxon>Bacillati</taxon>
        <taxon>Bacillota</taxon>
        <taxon>Bacilli</taxon>
        <taxon>Bacillales</taxon>
        <taxon>Bacillaceae</taxon>
        <taxon>Bacillus</taxon>
    </lineage>
</organism>
<evidence type="ECO:0000313" key="1">
    <source>
        <dbReference type="EMBL" id="KIL31046.1"/>
    </source>
</evidence>
<dbReference type="AlphaFoldDB" id="A0ABD3ZSC5"/>
<sequence length="43" mass="5300">MKEILYLQTVFYFWKTAGLIPYDFLKKSKRMRFHFSPDILLDV</sequence>
<protein>
    <submittedName>
        <fullName evidence="1">Uncharacterized protein</fullName>
    </submittedName>
</protein>
<evidence type="ECO:0000313" key="2">
    <source>
        <dbReference type="Proteomes" id="UP000031970"/>
    </source>
</evidence>
<proteinExistence type="predicted"/>
<dbReference type="Proteomes" id="UP000031970">
    <property type="component" value="Unassembled WGS sequence"/>
</dbReference>
<comment type="caution">
    <text evidence="1">The sequence shown here is derived from an EMBL/GenBank/DDBJ whole genome shotgun (WGS) entry which is preliminary data.</text>
</comment>
<reference evidence="1 2" key="1">
    <citation type="submission" date="2014-11" db="EMBL/GenBank/DDBJ databases">
        <title>Draft Genome Sequences of Nine Bacillus subtilis Strains that Form Spores with High Heat-Resistance.</title>
        <authorList>
            <person name="Krawcyk A.O."/>
            <person name="Berendsen E.M."/>
            <person name="de Jong A."/>
            <person name="Holsappel S."/>
            <person name="Eijlander R.T."/>
            <person name="Wells-Bennik M."/>
            <person name="Kuipers O.P."/>
        </authorList>
    </citation>
    <scope>NUCLEOTIDE SEQUENCE [LARGE SCALE GENOMIC DNA]</scope>
    <source>
        <strain evidence="1 2">B4067</strain>
    </source>
</reference>
<dbReference type="EMBL" id="JSXS01000078">
    <property type="protein sequence ID" value="KIL31046.1"/>
    <property type="molecule type" value="Genomic_DNA"/>
</dbReference>
<gene>
    <name evidence="1" type="ORF">B4067_4092</name>
</gene>